<dbReference type="Proteomes" id="UP000027997">
    <property type="component" value="Unassembled WGS sequence"/>
</dbReference>
<dbReference type="PANTHER" id="PTHR38831">
    <property type="entry name" value="TYPE II SECRETION SYSTEM PROTEIN K"/>
    <property type="match status" value="1"/>
</dbReference>
<evidence type="ECO:0000256" key="8">
    <source>
        <dbReference type="ARBA" id="ARBA00022989"/>
    </source>
</evidence>
<dbReference type="InterPro" id="IPR049031">
    <property type="entry name" value="T2SSK_SAM-like_1st"/>
</dbReference>
<dbReference type="GO" id="GO:0005886">
    <property type="term" value="C:plasma membrane"/>
    <property type="evidence" value="ECO:0007669"/>
    <property type="project" value="UniProtKB-SubCell"/>
</dbReference>
<dbReference type="AlphaFoldDB" id="A0A081KGP2"/>
<evidence type="ECO:0000256" key="6">
    <source>
        <dbReference type="ARBA" id="ARBA00022692"/>
    </source>
</evidence>
<keyword evidence="7" id="KW-0653">Protein transport</keyword>
<evidence type="ECO:0000256" key="11">
    <source>
        <dbReference type="SAM" id="Phobius"/>
    </source>
</evidence>
<sequence length="344" mass="37838">MMPFGKHSPLKSSTAGNDRHGQQGIALLSVLLMLTLLILLANELTLSFRTQLTRTQSFQQREQARWYALSGESLAIKTLKQNFKDDPDVTHLGQYWASSNVILPVEGGHIAGQLKDAQSCFNINALAKAPSETSPAPEKTPEGEVFSALLQYLDVPLWESEQITNATRNWVSSDNVSSGDTDMDYLARPLPYLSGKGLMRDVSEWRAVGGVSQAIAIKVMPYLCSLPTPELAININTISVDHPELLAALYIDQLPVDHALSILENRPREGWDTVADFTSQPLLANFSSTGVTKRLSIVSNYFEMNATAIYGENEVRLKSLLARSNGSSSKENQLAVIRRKFGGM</sequence>
<dbReference type="EMBL" id="JOJP01000001">
    <property type="protein sequence ID" value="KEI73318.1"/>
    <property type="molecule type" value="Genomic_DNA"/>
</dbReference>
<dbReference type="RefSeq" id="WP_020581854.1">
    <property type="nucleotide sequence ID" value="NZ_JOJP01000001.1"/>
</dbReference>
<evidence type="ECO:0000256" key="10">
    <source>
        <dbReference type="PIRNR" id="PIRNR002786"/>
    </source>
</evidence>
<dbReference type="InterPro" id="IPR049179">
    <property type="entry name" value="T2SSK_SAM-like_2nd"/>
</dbReference>
<keyword evidence="3 10" id="KW-0813">Transport</keyword>
<organism evidence="14 15">
    <name type="scientific">Endozoicomonas elysicola</name>
    <dbReference type="NCBI Taxonomy" id="305900"/>
    <lineage>
        <taxon>Bacteria</taxon>
        <taxon>Pseudomonadati</taxon>
        <taxon>Pseudomonadota</taxon>
        <taxon>Gammaproteobacteria</taxon>
        <taxon>Oceanospirillales</taxon>
        <taxon>Endozoicomonadaceae</taxon>
        <taxon>Endozoicomonas</taxon>
    </lineage>
</organism>
<keyword evidence="9 10" id="KW-0472">Membrane</keyword>
<evidence type="ECO:0000256" key="1">
    <source>
        <dbReference type="ARBA" id="ARBA00004533"/>
    </source>
</evidence>
<comment type="similarity">
    <text evidence="2 10">Belongs to the GSP K family.</text>
</comment>
<evidence type="ECO:0000256" key="9">
    <source>
        <dbReference type="ARBA" id="ARBA00023136"/>
    </source>
</evidence>
<evidence type="ECO:0000313" key="15">
    <source>
        <dbReference type="Proteomes" id="UP000027997"/>
    </source>
</evidence>
<dbReference type="PANTHER" id="PTHR38831:SF1">
    <property type="entry name" value="TYPE II SECRETION SYSTEM PROTEIN K-RELATED"/>
    <property type="match status" value="1"/>
</dbReference>
<dbReference type="InterPro" id="IPR005628">
    <property type="entry name" value="GspK"/>
</dbReference>
<comment type="subcellular location">
    <subcellularLocation>
        <location evidence="1 10">Cell inner membrane</location>
    </subcellularLocation>
</comment>
<reference evidence="14 15" key="1">
    <citation type="submission" date="2014-06" db="EMBL/GenBank/DDBJ databases">
        <title>Whole Genome Sequences of Three Symbiotic Endozoicomonas Bacteria.</title>
        <authorList>
            <person name="Neave M.J."/>
            <person name="Apprill A."/>
            <person name="Voolstra C.R."/>
        </authorList>
    </citation>
    <scope>NUCLEOTIDE SEQUENCE [LARGE SCALE GENOMIC DNA]</scope>
    <source>
        <strain evidence="14 15">DSM 22380</strain>
    </source>
</reference>
<dbReference type="Gene3D" id="1.10.40.60">
    <property type="entry name" value="EpsJ-like"/>
    <property type="match status" value="2"/>
</dbReference>
<dbReference type="Gene3D" id="3.30.1300.30">
    <property type="entry name" value="GSPII I/J protein-like"/>
    <property type="match status" value="1"/>
</dbReference>
<feature type="transmembrane region" description="Helical" evidence="11">
    <location>
        <begin position="20"/>
        <end position="41"/>
    </location>
</feature>
<dbReference type="SUPFAM" id="SSF158544">
    <property type="entry name" value="GspK insert domain-like"/>
    <property type="match status" value="2"/>
</dbReference>
<dbReference type="Pfam" id="PF03934">
    <property type="entry name" value="T2SSK"/>
    <property type="match status" value="1"/>
</dbReference>
<dbReference type="InterPro" id="IPR038072">
    <property type="entry name" value="GspK_central_sf"/>
</dbReference>
<keyword evidence="15" id="KW-1185">Reference proteome</keyword>
<dbReference type="GO" id="GO:0009306">
    <property type="term" value="P:protein secretion"/>
    <property type="evidence" value="ECO:0007669"/>
    <property type="project" value="InterPro"/>
</dbReference>
<evidence type="ECO:0000256" key="3">
    <source>
        <dbReference type="ARBA" id="ARBA00022448"/>
    </source>
</evidence>
<evidence type="ECO:0000313" key="14">
    <source>
        <dbReference type="EMBL" id="KEI73318.1"/>
    </source>
</evidence>
<feature type="domain" description="T2SS protein K second SAM-like" evidence="12">
    <location>
        <begin position="233"/>
        <end position="291"/>
    </location>
</feature>
<gene>
    <name evidence="14" type="ORF">GV64_23675</name>
</gene>
<keyword evidence="8 11" id="KW-1133">Transmembrane helix</keyword>
<dbReference type="eggNOG" id="COG3156">
    <property type="taxonomic scope" value="Bacteria"/>
</dbReference>
<accession>A0A081KGP2</accession>
<evidence type="ECO:0000256" key="5">
    <source>
        <dbReference type="ARBA" id="ARBA00022519"/>
    </source>
</evidence>
<dbReference type="InterPro" id="IPR045584">
    <property type="entry name" value="Pilin-like"/>
</dbReference>
<feature type="domain" description="T2SS protein K first SAM-like" evidence="13">
    <location>
        <begin position="119"/>
        <end position="227"/>
    </location>
</feature>
<evidence type="ECO:0000259" key="13">
    <source>
        <dbReference type="Pfam" id="PF21687"/>
    </source>
</evidence>
<evidence type="ECO:0000259" key="12">
    <source>
        <dbReference type="Pfam" id="PF03934"/>
    </source>
</evidence>
<dbReference type="PIRSF" id="PIRSF002786">
    <property type="entry name" value="XcpX"/>
    <property type="match status" value="1"/>
</dbReference>
<dbReference type="STRING" id="305900.GV64_23675"/>
<dbReference type="Pfam" id="PF21687">
    <property type="entry name" value="T2SSK_1st"/>
    <property type="match status" value="1"/>
</dbReference>
<dbReference type="SUPFAM" id="SSF54523">
    <property type="entry name" value="Pili subunits"/>
    <property type="match status" value="1"/>
</dbReference>
<evidence type="ECO:0000256" key="7">
    <source>
        <dbReference type="ARBA" id="ARBA00022927"/>
    </source>
</evidence>
<evidence type="ECO:0000256" key="4">
    <source>
        <dbReference type="ARBA" id="ARBA00022475"/>
    </source>
</evidence>
<keyword evidence="6 11" id="KW-0812">Transmembrane</keyword>
<proteinExistence type="inferred from homology"/>
<keyword evidence="5 10" id="KW-0997">Cell inner membrane</keyword>
<name>A0A081KGP2_9GAMM</name>
<evidence type="ECO:0000256" key="2">
    <source>
        <dbReference type="ARBA" id="ARBA00007246"/>
    </source>
</evidence>
<dbReference type="NCBIfam" id="NF037980">
    <property type="entry name" value="T2SS_GspK"/>
    <property type="match status" value="1"/>
</dbReference>
<protein>
    <recommendedName>
        <fullName evidence="10">Type II secretion system protein K</fullName>
    </recommendedName>
</protein>
<comment type="caution">
    <text evidence="14">The sequence shown here is derived from an EMBL/GenBank/DDBJ whole genome shotgun (WGS) entry which is preliminary data.</text>
</comment>
<keyword evidence="4 10" id="KW-1003">Cell membrane</keyword>